<dbReference type="RefSeq" id="XP_002177796.1">
    <property type="nucleotide sequence ID" value="XM_002177760.1"/>
</dbReference>
<dbReference type="GeneID" id="7197012"/>
<dbReference type="AlphaFoldDB" id="B7FT85"/>
<dbReference type="InterPro" id="IPR016467">
    <property type="entry name" value="DNA_recomb/repair_RecA-like"/>
</dbReference>
<keyword evidence="4" id="KW-0067">ATP-binding</keyword>
<dbReference type="SMR" id="B7FT85"/>
<dbReference type="HOGENOM" id="CLU_041732_1_1_1"/>
<keyword evidence="10" id="KW-1185">Reference proteome</keyword>
<dbReference type="Proteomes" id="UP000000759">
    <property type="component" value="Chromosome 2"/>
</dbReference>
<feature type="non-terminal residue" evidence="9">
    <location>
        <position position="363"/>
    </location>
</feature>
<dbReference type="InterPro" id="IPR052093">
    <property type="entry name" value="HR_Repair_Mediator"/>
</dbReference>
<dbReference type="CDD" id="cd19492">
    <property type="entry name" value="Rad51C"/>
    <property type="match status" value="1"/>
</dbReference>
<dbReference type="InterPro" id="IPR027417">
    <property type="entry name" value="P-loop_NTPase"/>
</dbReference>
<dbReference type="OMA" id="AMETFTV"/>
<dbReference type="GO" id="GO:0005657">
    <property type="term" value="C:replication fork"/>
    <property type="evidence" value="ECO:0007669"/>
    <property type="project" value="TreeGrafter"/>
</dbReference>
<evidence type="ECO:0000259" key="8">
    <source>
        <dbReference type="PROSITE" id="PS50162"/>
    </source>
</evidence>
<dbReference type="Gene3D" id="3.40.50.300">
    <property type="entry name" value="P-loop containing nucleotide triphosphate hydrolases"/>
    <property type="match status" value="1"/>
</dbReference>
<evidence type="ECO:0000256" key="3">
    <source>
        <dbReference type="ARBA" id="ARBA00022763"/>
    </source>
</evidence>
<dbReference type="Pfam" id="PF08423">
    <property type="entry name" value="Rad51"/>
    <property type="match status" value="2"/>
</dbReference>
<dbReference type="InParanoid" id="B7FT85"/>
<dbReference type="GO" id="GO:0000400">
    <property type="term" value="F:four-way junction DNA binding"/>
    <property type="evidence" value="ECO:0007669"/>
    <property type="project" value="TreeGrafter"/>
</dbReference>
<organism evidence="9 10">
    <name type="scientific">Phaeodactylum tricornutum (strain CCAP 1055/1)</name>
    <dbReference type="NCBI Taxonomy" id="556484"/>
    <lineage>
        <taxon>Eukaryota</taxon>
        <taxon>Sar</taxon>
        <taxon>Stramenopiles</taxon>
        <taxon>Ochrophyta</taxon>
        <taxon>Bacillariophyta</taxon>
        <taxon>Bacillariophyceae</taxon>
        <taxon>Bacillariophycidae</taxon>
        <taxon>Naviculales</taxon>
        <taxon>Phaeodactylaceae</taxon>
        <taxon>Phaeodactylum</taxon>
    </lineage>
</organism>
<dbReference type="GO" id="GO:0005524">
    <property type="term" value="F:ATP binding"/>
    <property type="evidence" value="ECO:0007669"/>
    <property type="project" value="UniProtKB-KW"/>
</dbReference>
<dbReference type="GO" id="GO:0033065">
    <property type="term" value="C:Rad51C-XRCC3 complex"/>
    <property type="evidence" value="ECO:0007669"/>
    <property type="project" value="TreeGrafter"/>
</dbReference>
<dbReference type="PIRSF" id="PIRSF005856">
    <property type="entry name" value="Rad51"/>
    <property type="match status" value="1"/>
</dbReference>
<proteinExistence type="predicted"/>
<reference evidence="9 10" key="1">
    <citation type="journal article" date="2008" name="Nature">
        <title>The Phaeodactylum genome reveals the evolutionary history of diatom genomes.</title>
        <authorList>
            <person name="Bowler C."/>
            <person name="Allen A.E."/>
            <person name="Badger J.H."/>
            <person name="Grimwood J."/>
            <person name="Jabbari K."/>
            <person name="Kuo A."/>
            <person name="Maheswari U."/>
            <person name="Martens C."/>
            <person name="Maumus F."/>
            <person name="Otillar R.P."/>
            <person name="Rayko E."/>
            <person name="Salamov A."/>
            <person name="Vandepoele K."/>
            <person name="Beszteri B."/>
            <person name="Gruber A."/>
            <person name="Heijde M."/>
            <person name="Katinka M."/>
            <person name="Mock T."/>
            <person name="Valentin K."/>
            <person name="Verret F."/>
            <person name="Berges J.A."/>
            <person name="Brownlee C."/>
            <person name="Cadoret J.P."/>
            <person name="Chiovitti A."/>
            <person name="Choi C.J."/>
            <person name="Coesel S."/>
            <person name="De Martino A."/>
            <person name="Detter J.C."/>
            <person name="Durkin C."/>
            <person name="Falciatore A."/>
            <person name="Fournet J."/>
            <person name="Haruta M."/>
            <person name="Huysman M.J."/>
            <person name="Jenkins B.D."/>
            <person name="Jiroutova K."/>
            <person name="Jorgensen R.E."/>
            <person name="Joubert Y."/>
            <person name="Kaplan A."/>
            <person name="Kroger N."/>
            <person name="Kroth P.G."/>
            <person name="La Roche J."/>
            <person name="Lindquist E."/>
            <person name="Lommer M."/>
            <person name="Martin-Jezequel V."/>
            <person name="Lopez P.J."/>
            <person name="Lucas S."/>
            <person name="Mangogna M."/>
            <person name="McGinnis K."/>
            <person name="Medlin L.K."/>
            <person name="Montsant A."/>
            <person name="Oudot-Le Secq M.P."/>
            <person name="Napoli C."/>
            <person name="Obornik M."/>
            <person name="Parker M.S."/>
            <person name="Petit J.L."/>
            <person name="Porcel B.M."/>
            <person name="Poulsen N."/>
            <person name="Robison M."/>
            <person name="Rychlewski L."/>
            <person name="Rynearson T.A."/>
            <person name="Schmutz J."/>
            <person name="Shapiro H."/>
            <person name="Siaut M."/>
            <person name="Stanley M."/>
            <person name="Sussman M.R."/>
            <person name="Taylor A.R."/>
            <person name="Vardi A."/>
            <person name="von Dassow P."/>
            <person name="Vyverman W."/>
            <person name="Willis A."/>
            <person name="Wyrwicz L.S."/>
            <person name="Rokhsar D.S."/>
            <person name="Weissenbach J."/>
            <person name="Armbrust E.V."/>
            <person name="Green B.R."/>
            <person name="Van de Peer Y."/>
            <person name="Grigoriev I.V."/>
        </authorList>
    </citation>
    <scope>NUCLEOTIDE SEQUENCE [LARGE SCALE GENOMIC DNA]</scope>
    <source>
        <strain evidence="9 10">CCAP 1055/1</strain>
    </source>
</reference>
<name>B7FT85_PHATC</name>
<dbReference type="InterPro" id="IPR020588">
    <property type="entry name" value="RecA_ATP-bd"/>
</dbReference>
<feature type="domain" description="RecA family profile 1" evidence="8">
    <location>
        <begin position="83"/>
        <end position="281"/>
    </location>
</feature>
<dbReference type="GO" id="GO:0033063">
    <property type="term" value="C:Rad51B-Rad51C-Rad51D-XRCC2 complex"/>
    <property type="evidence" value="ECO:0007669"/>
    <property type="project" value="TreeGrafter"/>
</dbReference>
<evidence type="ECO:0000256" key="2">
    <source>
        <dbReference type="ARBA" id="ARBA00022741"/>
    </source>
</evidence>
<dbReference type="KEGG" id="pti:PHATRDRAFT_54137"/>
<dbReference type="PANTHER" id="PTHR46239">
    <property type="entry name" value="DNA REPAIR PROTEIN RAD51 HOMOLOG 3 RAD51C"/>
    <property type="match status" value="1"/>
</dbReference>
<comment type="subcellular location">
    <subcellularLocation>
        <location evidence="1">Nucleus</location>
    </subcellularLocation>
</comment>
<evidence type="ECO:0000256" key="5">
    <source>
        <dbReference type="ARBA" id="ARBA00023204"/>
    </source>
</evidence>
<dbReference type="OrthoDB" id="5957327at2759"/>
<dbReference type="PROSITE" id="PS50162">
    <property type="entry name" value="RECA_2"/>
    <property type="match status" value="1"/>
</dbReference>
<dbReference type="GO" id="GO:0008821">
    <property type="term" value="F:crossover junction DNA endonuclease activity"/>
    <property type="evidence" value="ECO:0007669"/>
    <property type="project" value="TreeGrafter"/>
</dbReference>
<dbReference type="PANTHER" id="PTHR46239:SF1">
    <property type="entry name" value="DNA REPAIR PROTEIN RAD51 HOMOLOG 3"/>
    <property type="match status" value="1"/>
</dbReference>
<dbReference type="GO" id="GO:0140664">
    <property type="term" value="F:ATP-dependent DNA damage sensor activity"/>
    <property type="evidence" value="ECO:0007669"/>
    <property type="project" value="InterPro"/>
</dbReference>
<protein>
    <recommendedName>
        <fullName evidence="7">DNA repair protein RAD51 homolog 3</fullName>
    </recommendedName>
</protein>
<dbReference type="STRING" id="556484.B7FT85"/>
<evidence type="ECO:0000256" key="1">
    <source>
        <dbReference type="ARBA" id="ARBA00004123"/>
    </source>
</evidence>
<evidence type="ECO:0000313" key="10">
    <source>
        <dbReference type="Proteomes" id="UP000000759"/>
    </source>
</evidence>
<keyword evidence="5" id="KW-0234">DNA repair</keyword>
<keyword evidence="3" id="KW-0227">DNA damage</keyword>
<dbReference type="GO" id="GO:0000707">
    <property type="term" value="P:meiotic DNA recombinase assembly"/>
    <property type="evidence" value="ECO:0007669"/>
    <property type="project" value="TreeGrafter"/>
</dbReference>
<sequence>MRDIPLAHLPLRPSTLQTLQKRGFYGTRELTESKQSGMANLAAELALNLSQTSALYAEVDSCLRTTTPVTKTAAALLEENVEGQGCIITFCRHVDTLLGGGIAMGELTEIAGPPGVGKTQWGMQLAVDARLPNTFGGVAGETVYVDTEGSFSPERCHDMATSLVQHIEAGRRRRQEKGQKLQPMPAWFAPDTILQGIHVYRVHDEAAQTSVLYSLPKFLQDRQEAGTPVRLVVVDSMAFHHRAAPPNSDFVGRTRSLTSQAAFLTNLAAQSGIAVVAINQMTTKMTTSEASKQVPALGESWAHAVTTRILLSRPISDTNGVRTCTLVKSPRLASGSADYQILQCGIRGVDAVHVSDGPKRQRT</sequence>
<dbReference type="EMBL" id="CM000606">
    <property type="protein sequence ID" value="EEC50610.1"/>
    <property type="molecule type" value="Genomic_DNA"/>
</dbReference>
<keyword evidence="6" id="KW-0539">Nucleus</keyword>
<evidence type="ECO:0000256" key="4">
    <source>
        <dbReference type="ARBA" id="ARBA00022840"/>
    </source>
</evidence>
<dbReference type="InterPro" id="IPR013632">
    <property type="entry name" value="Rad51_C"/>
</dbReference>
<keyword evidence="2" id="KW-0547">Nucleotide-binding</keyword>
<evidence type="ECO:0000313" key="9">
    <source>
        <dbReference type="EMBL" id="EEC50610.1"/>
    </source>
</evidence>
<reference evidence="10" key="2">
    <citation type="submission" date="2008-08" db="EMBL/GenBank/DDBJ databases">
        <authorList>
            <consortium name="Diatom Consortium"/>
            <person name="Grigoriev I."/>
            <person name="Grimwood J."/>
            <person name="Kuo A."/>
            <person name="Otillar R.P."/>
            <person name="Salamov A."/>
            <person name="Detter J.C."/>
            <person name="Lindquist E."/>
            <person name="Shapiro H."/>
            <person name="Lucas S."/>
            <person name="Glavina del Rio T."/>
            <person name="Pitluck S."/>
            <person name="Rokhsar D."/>
            <person name="Bowler C."/>
        </authorList>
    </citation>
    <scope>GENOME REANNOTATION</scope>
    <source>
        <strain evidence="10">CCAP 1055/1</strain>
    </source>
</reference>
<dbReference type="SUPFAM" id="SSF52540">
    <property type="entry name" value="P-loop containing nucleoside triphosphate hydrolases"/>
    <property type="match status" value="1"/>
</dbReference>
<evidence type="ECO:0000256" key="6">
    <source>
        <dbReference type="ARBA" id="ARBA00023242"/>
    </source>
</evidence>
<dbReference type="GO" id="GO:0007131">
    <property type="term" value="P:reciprocal meiotic recombination"/>
    <property type="evidence" value="ECO:0007669"/>
    <property type="project" value="TreeGrafter"/>
</dbReference>
<gene>
    <name evidence="9" type="primary">RAD51-g2</name>
    <name evidence="9" type="ORF">PHATRDRAFT_54137</name>
</gene>
<accession>B7FT85</accession>
<evidence type="ECO:0000256" key="7">
    <source>
        <dbReference type="ARBA" id="ARBA00040674"/>
    </source>
</evidence>